<dbReference type="KEGG" id="agi:FSB73_08995"/>
<gene>
    <name evidence="4" type="ORF">FSB73_08995</name>
</gene>
<evidence type="ECO:0000313" key="5">
    <source>
        <dbReference type="Proteomes" id="UP000321291"/>
    </source>
</evidence>
<feature type="domain" description="DUF7015" evidence="3">
    <location>
        <begin position="188"/>
        <end position="271"/>
    </location>
</feature>
<dbReference type="Pfam" id="PF22839">
    <property type="entry name" value="DUF7015"/>
    <property type="match status" value="1"/>
</dbReference>
<dbReference type="AlphaFoldDB" id="A0A5B8VL78"/>
<proteinExistence type="predicted"/>
<keyword evidence="5" id="KW-1185">Reference proteome</keyword>
<dbReference type="Gene3D" id="2.60.40.1740">
    <property type="entry name" value="hypothetical protein (bacova_03559)"/>
    <property type="match status" value="1"/>
</dbReference>
<dbReference type="EMBL" id="CP042434">
    <property type="protein sequence ID" value="QEC71781.1"/>
    <property type="molecule type" value="Genomic_DNA"/>
</dbReference>
<evidence type="ECO:0000259" key="3">
    <source>
        <dbReference type="Pfam" id="PF22839"/>
    </source>
</evidence>
<organism evidence="4 5">
    <name type="scientific">Arachidicoccus ginsenosidivorans</name>
    <dbReference type="NCBI Taxonomy" id="496057"/>
    <lineage>
        <taxon>Bacteria</taxon>
        <taxon>Pseudomonadati</taxon>
        <taxon>Bacteroidota</taxon>
        <taxon>Chitinophagia</taxon>
        <taxon>Chitinophagales</taxon>
        <taxon>Chitinophagaceae</taxon>
        <taxon>Arachidicoccus</taxon>
    </lineage>
</organism>
<dbReference type="Proteomes" id="UP000321291">
    <property type="component" value="Chromosome"/>
</dbReference>
<dbReference type="PROSITE" id="PS51257">
    <property type="entry name" value="PROKAR_LIPOPROTEIN"/>
    <property type="match status" value="1"/>
</dbReference>
<feature type="domain" description="BT-3987-like N-terminal" evidence="2">
    <location>
        <begin position="65"/>
        <end position="167"/>
    </location>
</feature>
<accession>A0A5B8VL78</accession>
<evidence type="ECO:0000313" key="4">
    <source>
        <dbReference type="EMBL" id="QEC71781.1"/>
    </source>
</evidence>
<dbReference type="RefSeq" id="WP_146781158.1">
    <property type="nucleotide sequence ID" value="NZ_CP042434.1"/>
</dbReference>
<dbReference type="OrthoDB" id="740324at2"/>
<keyword evidence="1" id="KW-0732">Signal</keyword>
<feature type="signal peptide" evidence="1">
    <location>
        <begin position="1"/>
        <end position="22"/>
    </location>
</feature>
<dbReference type="InterPro" id="IPR054281">
    <property type="entry name" value="DUF7015"/>
</dbReference>
<dbReference type="InterPro" id="IPR013728">
    <property type="entry name" value="BT_3987-like_N"/>
</dbReference>
<sequence length="288" mass="31611">MKKIINYLLLFLGVAFFTSCLKDTQVISPEGTHNVVEFGNVSNILSGANNPYRLYVAAFPVSPLDTLVVPVNFAGANHASKDITVKIEVDNSVVDSLNVRQYVDDDGNPDSDRFLQPLDPALYTVPASVVIKKGSLGSELLIPIKIDQIDFDASYAIGLTITDASGEIISGNFNKIVVNVTPKNDYDGVYEYKMDGWFATTRTVPDAELETTGAHTVRGNLFYYYSNTIDYQIDPSTNQVTVIAISGGYPITNYPESKWDPTTKSMHVVYDVLGAIWLKISPMLSLDS</sequence>
<reference evidence="4 5" key="1">
    <citation type="journal article" date="2017" name="Int. J. Syst. Evol. Microbiol.">
        <title>Arachidicoccus ginsenosidivorans sp. nov., with ginsenoside-converting activity isolated from ginseng cultivating soil.</title>
        <authorList>
            <person name="Siddiqi M.Z."/>
            <person name="Aslam Z."/>
            <person name="Im W.T."/>
        </authorList>
    </citation>
    <scope>NUCLEOTIDE SEQUENCE [LARGE SCALE GENOMIC DNA]</scope>
    <source>
        <strain evidence="4 5">Gsoil 809</strain>
    </source>
</reference>
<feature type="chain" id="PRO_5022910191" evidence="1">
    <location>
        <begin position="23"/>
        <end position="288"/>
    </location>
</feature>
<name>A0A5B8VL78_9BACT</name>
<evidence type="ECO:0000259" key="2">
    <source>
        <dbReference type="Pfam" id="PF08522"/>
    </source>
</evidence>
<dbReference type="Pfam" id="PF08522">
    <property type="entry name" value="BT_3987-like_N"/>
    <property type="match status" value="1"/>
</dbReference>
<protein>
    <submittedName>
        <fullName evidence="4">DUF1735 domain-containing protein</fullName>
    </submittedName>
</protein>
<evidence type="ECO:0000256" key="1">
    <source>
        <dbReference type="SAM" id="SignalP"/>
    </source>
</evidence>